<dbReference type="GO" id="GO:0098542">
    <property type="term" value="P:defense response to other organism"/>
    <property type="evidence" value="ECO:0007669"/>
    <property type="project" value="InterPro"/>
</dbReference>
<comment type="caution">
    <text evidence="7">The sequence shown here is derived from an EMBL/GenBank/DDBJ whole genome shotgun (WGS) entry which is preliminary data.</text>
</comment>
<feature type="domain" description="Late embryogenesis abundant protein LEA-2 subgroup" evidence="6">
    <location>
        <begin position="98"/>
        <end position="201"/>
    </location>
</feature>
<evidence type="ECO:0000256" key="2">
    <source>
        <dbReference type="ARBA" id="ARBA00022692"/>
    </source>
</evidence>
<keyword evidence="8" id="KW-1185">Reference proteome</keyword>
<feature type="transmembrane region" description="Helical" evidence="5">
    <location>
        <begin position="40"/>
        <end position="66"/>
    </location>
</feature>
<dbReference type="PANTHER" id="PTHR31415">
    <property type="entry name" value="OS05G0367900 PROTEIN"/>
    <property type="match status" value="1"/>
</dbReference>
<dbReference type="GO" id="GO:0009506">
    <property type="term" value="C:plasmodesma"/>
    <property type="evidence" value="ECO:0007669"/>
    <property type="project" value="TreeGrafter"/>
</dbReference>
<evidence type="ECO:0000256" key="1">
    <source>
        <dbReference type="ARBA" id="ARBA00004167"/>
    </source>
</evidence>
<dbReference type="GO" id="GO:0005886">
    <property type="term" value="C:plasma membrane"/>
    <property type="evidence" value="ECO:0007669"/>
    <property type="project" value="TreeGrafter"/>
</dbReference>
<name>A0A835GZN2_9MAGN</name>
<evidence type="ECO:0000256" key="4">
    <source>
        <dbReference type="ARBA" id="ARBA00023136"/>
    </source>
</evidence>
<keyword evidence="2 5" id="KW-0812">Transmembrane</keyword>
<dbReference type="AlphaFoldDB" id="A0A835GZN2"/>
<protein>
    <recommendedName>
        <fullName evidence="6">Late embryogenesis abundant protein LEA-2 subgroup domain-containing protein</fullName>
    </recommendedName>
</protein>
<evidence type="ECO:0000256" key="5">
    <source>
        <dbReference type="SAM" id="Phobius"/>
    </source>
</evidence>
<dbReference type="OrthoDB" id="779224at2759"/>
<evidence type="ECO:0000313" key="8">
    <source>
        <dbReference type="Proteomes" id="UP000631114"/>
    </source>
</evidence>
<keyword evidence="4 5" id="KW-0472">Membrane</keyword>
<organism evidence="7 8">
    <name type="scientific">Coptis chinensis</name>
    <dbReference type="NCBI Taxonomy" id="261450"/>
    <lineage>
        <taxon>Eukaryota</taxon>
        <taxon>Viridiplantae</taxon>
        <taxon>Streptophyta</taxon>
        <taxon>Embryophyta</taxon>
        <taxon>Tracheophyta</taxon>
        <taxon>Spermatophyta</taxon>
        <taxon>Magnoliopsida</taxon>
        <taxon>Ranunculales</taxon>
        <taxon>Ranunculaceae</taxon>
        <taxon>Coptidoideae</taxon>
        <taxon>Coptis</taxon>
    </lineage>
</organism>
<accession>A0A835GZN2</accession>
<dbReference type="Proteomes" id="UP000631114">
    <property type="component" value="Unassembled WGS sequence"/>
</dbReference>
<keyword evidence="3 5" id="KW-1133">Transmembrane helix</keyword>
<reference evidence="7 8" key="1">
    <citation type="submission" date="2020-10" db="EMBL/GenBank/DDBJ databases">
        <title>The Coptis chinensis genome and diversification of protoberbering-type alkaloids.</title>
        <authorList>
            <person name="Wang B."/>
            <person name="Shu S."/>
            <person name="Song C."/>
            <person name="Liu Y."/>
        </authorList>
    </citation>
    <scope>NUCLEOTIDE SEQUENCE [LARGE SCALE GENOMIC DNA]</scope>
    <source>
        <strain evidence="7">HL-2020</strain>
        <tissue evidence="7">Leaf</tissue>
    </source>
</reference>
<proteinExistence type="predicted"/>
<dbReference type="InterPro" id="IPR044839">
    <property type="entry name" value="NDR1-like"/>
</dbReference>
<evidence type="ECO:0000259" key="6">
    <source>
        <dbReference type="Pfam" id="PF03168"/>
    </source>
</evidence>
<evidence type="ECO:0000256" key="3">
    <source>
        <dbReference type="ARBA" id="ARBA00022989"/>
    </source>
</evidence>
<dbReference type="EMBL" id="JADFTS010000009">
    <property type="protein sequence ID" value="KAF9588073.1"/>
    <property type="molecule type" value="Genomic_DNA"/>
</dbReference>
<dbReference type="Pfam" id="PF03168">
    <property type="entry name" value="LEA_2"/>
    <property type="match status" value="1"/>
</dbReference>
<evidence type="ECO:0000313" key="7">
    <source>
        <dbReference type="EMBL" id="KAF9588073.1"/>
    </source>
</evidence>
<dbReference type="PANTHER" id="PTHR31415:SF3">
    <property type="entry name" value="LATE EMBRYOGENESIS ABUNDANT (LEA) HYDROXYPROLINE-RICH GLYCOPROTEIN FAMILY"/>
    <property type="match status" value="1"/>
</dbReference>
<gene>
    <name evidence="7" type="ORF">IFM89_007314</name>
</gene>
<sequence length="225" mass="25980">MENRTRIPIEPMSTTRPVKHQHSHTRYYAHRVRESLTTRFVKLLCSIFLGILLIVGIVLFILWLSLRPHRPRFHVKSFSIPGLNSETGLQNARVTFDVSARNSNQNIGIHYDAMDATVYYRDQSIGQTPLLFPFYQPSKNTTWIHGELSGATLTVDSAKWRTFVDEIGKGTVVFRLDLKSWMRFKVSSWWDSKHHKMHTSCDVAVGQDGEILPTSKDKRCPVYFT</sequence>
<dbReference type="InterPro" id="IPR004864">
    <property type="entry name" value="LEA_2"/>
</dbReference>
<comment type="subcellular location">
    <subcellularLocation>
        <location evidence="1">Membrane</location>
        <topology evidence="1">Single-pass membrane protein</topology>
    </subcellularLocation>
</comment>